<evidence type="ECO:0000313" key="13">
    <source>
        <dbReference type="EMBL" id="ODV97585.1"/>
    </source>
</evidence>
<evidence type="ECO:0000256" key="6">
    <source>
        <dbReference type="ARBA" id="ARBA00023134"/>
    </source>
</evidence>
<dbReference type="Gene3D" id="1.20.120.140">
    <property type="entry name" value="Signal recognition particle SRP54, nucleotide-binding domain"/>
    <property type="match status" value="1"/>
</dbReference>
<dbReference type="SUPFAM" id="SSF47364">
    <property type="entry name" value="Domain of the SRP/SRP receptor G-proteins"/>
    <property type="match status" value="1"/>
</dbReference>
<dbReference type="FunFam" id="1.20.120.140:FF:000009">
    <property type="entry name" value="Signal sequence receptor alpha subunit"/>
    <property type="match status" value="1"/>
</dbReference>
<dbReference type="SMART" id="SM00962">
    <property type="entry name" value="SRP54"/>
    <property type="match status" value="1"/>
</dbReference>
<comment type="subcellular location">
    <subcellularLocation>
        <location evidence="1">Endoplasmic reticulum membrane</location>
        <topology evidence="1">Peripheral membrane protein</topology>
        <orientation evidence="1">Cytoplasmic side</orientation>
    </subcellularLocation>
</comment>
<dbReference type="Pfam" id="PF02881">
    <property type="entry name" value="SRP54_N"/>
    <property type="match status" value="1"/>
</dbReference>
<evidence type="ECO:0000256" key="4">
    <source>
        <dbReference type="ARBA" id="ARBA00022741"/>
    </source>
</evidence>
<keyword evidence="8" id="KW-0675">Receptor</keyword>
<feature type="compositionally biased region" description="Low complexity" evidence="11">
    <location>
        <begin position="156"/>
        <end position="167"/>
    </location>
</feature>
<dbReference type="STRING" id="669874.A0A1E4U0R5"/>
<evidence type="ECO:0000256" key="10">
    <source>
        <dbReference type="ARBA" id="ARBA00081194"/>
    </source>
</evidence>
<accession>A0A1E4U0R5</accession>
<feature type="region of interest" description="Disordered" evidence="11">
    <location>
        <begin position="47"/>
        <end position="66"/>
    </location>
</feature>
<evidence type="ECO:0000256" key="8">
    <source>
        <dbReference type="ARBA" id="ARBA00023170"/>
    </source>
</evidence>
<dbReference type="Pfam" id="PF04086">
    <property type="entry name" value="SRP-alpha_N"/>
    <property type="match status" value="1"/>
</dbReference>
<dbReference type="InterPro" id="IPR013822">
    <property type="entry name" value="Signal_recog_particl_SRP54_hlx"/>
</dbReference>
<keyword evidence="7" id="KW-0472">Membrane</keyword>
<name>A0A1E4U0R5_PACTA</name>
<dbReference type="Pfam" id="PF00448">
    <property type="entry name" value="SRP54"/>
    <property type="match status" value="1"/>
</dbReference>
<dbReference type="GO" id="GO:0005047">
    <property type="term" value="F:signal recognition particle binding"/>
    <property type="evidence" value="ECO:0007669"/>
    <property type="project" value="EnsemblFungi"/>
</dbReference>
<gene>
    <name evidence="13" type="ORF">PACTADRAFT_29568</name>
</gene>
<evidence type="ECO:0000256" key="1">
    <source>
        <dbReference type="ARBA" id="ARBA00004397"/>
    </source>
</evidence>
<evidence type="ECO:0000256" key="2">
    <source>
        <dbReference type="ARBA" id="ARBA00008531"/>
    </source>
</evidence>
<dbReference type="InterPro" id="IPR003593">
    <property type="entry name" value="AAA+_ATPase"/>
</dbReference>
<dbReference type="Gene3D" id="3.40.50.300">
    <property type="entry name" value="P-loop containing nucleotide triphosphate hydrolases"/>
    <property type="match status" value="1"/>
</dbReference>
<dbReference type="GO" id="GO:0006886">
    <property type="term" value="P:intracellular protein transport"/>
    <property type="evidence" value="ECO:0007669"/>
    <property type="project" value="InterPro"/>
</dbReference>
<dbReference type="GO" id="GO:0006614">
    <property type="term" value="P:SRP-dependent cotranslational protein targeting to membrane"/>
    <property type="evidence" value="ECO:0007669"/>
    <property type="project" value="InterPro"/>
</dbReference>
<dbReference type="InterPro" id="IPR000897">
    <property type="entry name" value="SRP54_GTPase_dom"/>
</dbReference>
<dbReference type="EMBL" id="KV454011">
    <property type="protein sequence ID" value="ODV97585.1"/>
    <property type="molecule type" value="Genomic_DNA"/>
</dbReference>
<dbReference type="OrthoDB" id="1727884at2759"/>
<dbReference type="PANTHER" id="PTHR43134:SF1">
    <property type="entry name" value="SIGNAL RECOGNITION PARTICLE RECEPTOR SUBUNIT ALPHA"/>
    <property type="match status" value="1"/>
</dbReference>
<proteinExistence type="inferred from homology"/>
<protein>
    <recommendedName>
        <fullName evidence="9">Signal recognition particle receptor subunit alpha homolog</fullName>
    </recommendedName>
    <alternativeName>
        <fullName evidence="10">Docking protein alpha</fullName>
    </alternativeName>
</protein>
<dbReference type="PANTHER" id="PTHR43134">
    <property type="entry name" value="SIGNAL RECOGNITION PARTICLE RECEPTOR SUBUNIT ALPHA"/>
    <property type="match status" value="1"/>
</dbReference>
<keyword evidence="14" id="KW-1185">Reference proteome</keyword>
<dbReference type="SUPFAM" id="SSF64356">
    <property type="entry name" value="SNARE-like"/>
    <property type="match status" value="1"/>
</dbReference>
<sequence>MIDQFCIFTPSGLVLFKYQLRRIPADILNTFISNVFISEREALVGINNQEDSDSEDRDEGDVEEKAGANIKTHNVKGFSIKYLRKNDLIFTLIHDSIIYLNNSQQFLSTISSLFIEMFGDEILENLKNNSFELIDPNEDNFIKFEKFFEIKLNEFQSDNNNNTNTNNEQLQKESHEESRNIIASPGSPKSLAKKNIKKSNKKGRKWGADGTIIDDYGDVDNDVNLDFSSKADTNSSSLKNDDVNLKLQQAVGDKAHFGSKTRTGEFLVSDLSEEMDNILKNSSKKNSGLSNSSSNTTTSSQPFGFLRNYIGGKKITKEDVNKTTQLLINHLIKKNVAPEVAKNLVSNVEKNLVGSTTKNFTSVETTAKKSLEGALTKLLTPNSSIDLLNEIQAKKKSGNLPYVISVVGVNGVGKSTNLSKLAFWLLQNNYRVLITACDTFRSGAVEQLRVHVDNLKNLTNNNDDNQMVDLFQEGYGGADLVSKIAKGAIKYAMENNFDIVLMDTAGRRHNDSKLMAPLQNFVKAAKPDKIIMVGEALVGTDSVLQAKNFNNAFGPNKNLDFFIISKCDTVGDLIGSMVNMVYATGIPILFVGTGQTYTDLRTLSVEWAVNMLMS</sequence>
<feature type="compositionally biased region" description="Acidic residues" evidence="11">
    <location>
        <begin position="50"/>
        <end position="62"/>
    </location>
</feature>
<evidence type="ECO:0000259" key="12">
    <source>
        <dbReference type="PROSITE" id="PS00300"/>
    </source>
</evidence>
<organism evidence="13 14">
    <name type="scientific">Pachysolen tannophilus NRRL Y-2460</name>
    <dbReference type="NCBI Taxonomy" id="669874"/>
    <lineage>
        <taxon>Eukaryota</taxon>
        <taxon>Fungi</taxon>
        <taxon>Dikarya</taxon>
        <taxon>Ascomycota</taxon>
        <taxon>Saccharomycotina</taxon>
        <taxon>Pichiomycetes</taxon>
        <taxon>Pachysolenaceae</taxon>
        <taxon>Pachysolen</taxon>
    </lineage>
</organism>
<feature type="compositionally biased region" description="Basic residues" evidence="11">
    <location>
        <begin position="191"/>
        <end position="205"/>
    </location>
</feature>
<dbReference type="InterPro" id="IPR007222">
    <property type="entry name" value="Sig_recog_particle_rcpt_asu_N"/>
</dbReference>
<dbReference type="SUPFAM" id="SSF52540">
    <property type="entry name" value="P-loop containing nucleoside triphosphate hydrolases"/>
    <property type="match status" value="1"/>
</dbReference>
<feature type="non-terminal residue" evidence="13">
    <location>
        <position position="614"/>
    </location>
</feature>
<evidence type="ECO:0000256" key="11">
    <source>
        <dbReference type="SAM" id="MobiDB-lite"/>
    </source>
</evidence>
<feature type="region of interest" description="Disordered" evidence="11">
    <location>
        <begin position="156"/>
        <end position="205"/>
    </location>
</feature>
<dbReference type="Proteomes" id="UP000094236">
    <property type="component" value="Unassembled WGS sequence"/>
</dbReference>
<dbReference type="GO" id="GO:0005785">
    <property type="term" value="C:signal recognition particle receptor complex"/>
    <property type="evidence" value="ECO:0007669"/>
    <property type="project" value="EnsemblFungi"/>
</dbReference>
<dbReference type="SMART" id="SM00382">
    <property type="entry name" value="AAA"/>
    <property type="match status" value="1"/>
</dbReference>
<keyword evidence="4" id="KW-0547">Nucleotide-binding</keyword>
<evidence type="ECO:0000256" key="5">
    <source>
        <dbReference type="ARBA" id="ARBA00022824"/>
    </source>
</evidence>
<evidence type="ECO:0000256" key="9">
    <source>
        <dbReference type="ARBA" id="ARBA00071429"/>
    </source>
</evidence>
<reference evidence="14" key="1">
    <citation type="submission" date="2016-05" db="EMBL/GenBank/DDBJ databases">
        <title>Comparative genomics of biotechnologically important yeasts.</title>
        <authorList>
            <consortium name="DOE Joint Genome Institute"/>
            <person name="Riley R."/>
            <person name="Haridas S."/>
            <person name="Wolfe K.H."/>
            <person name="Lopes M.R."/>
            <person name="Hittinger C.T."/>
            <person name="Goker M."/>
            <person name="Salamov A."/>
            <person name="Wisecaver J."/>
            <person name="Long T.M."/>
            <person name="Aerts A.L."/>
            <person name="Barry K."/>
            <person name="Choi C."/>
            <person name="Clum A."/>
            <person name="Coughlan A.Y."/>
            <person name="Deshpande S."/>
            <person name="Douglass A.P."/>
            <person name="Hanson S.J."/>
            <person name="Klenk H.-P."/>
            <person name="Labutti K."/>
            <person name="Lapidus A."/>
            <person name="Lindquist E."/>
            <person name="Lipzen A."/>
            <person name="Meier-Kolthoff J.P."/>
            <person name="Ohm R.A."/>
            <person name="Otillar R.P."/>
            <person name="Pangilinan J."/>
            <person name="Peng Y."/>
            <person name="Rokas A."/>
            <person name="Rosa C.A."/>
            <person name="Scheuner C."/>
            <person name="Sibirny A.A."/>
            <person name="Slot J.C."/>
            <person name="Stielow J.B."/>
            <person name="Sun H."/>
            <person name="Kurtzman C.P."/>
            <person name="Blackwell M."/>
            <person name="Grigoriev I.V."/>
            <person name="Jeffries T.W."/>
        </authorList>
    </citation>
    <scope>NUCLEOTIDE SEQUENCE [LARGE SCALE GENOMIC DNA]</scope>
    <source>
        <strain evidence="14">NRRL Y-2460</strain>
    </source>
</reference>
<dbReference type="InterPro" id="IPR011012">
    <property type="entry name" value="Longin-like_dom_sf"/>
</dbReference>
<dbReference type="AlphaFoldDB" id="A0A1E4U0R5"/>
<dbReference type="GO" id="GO:0005525">
    <property type="term" value="F:GTP binding"/>
    <property type="evidence" value="ECO:0007669"/>
    <property type="project" value="UniProtKB-KW"/>
</dbReference>
<dbReference type="InterPro" id="IPR027417">
    <property type="entry name" value="P-loop_NTPase"/>
</dbReference>
<keyword evidence="6" id="KW-0342">GTP-binding</keyword>
<dbReference type="CDD" id="cd14826">
    <property type="entry name" value="SR_alpha_SRX"/>
    <property type="match status" value="1"/>
</dbReference>
<feature type="compositionally biased region" description="Basic and acidic residues" evidence="11">
    <location>
        <begin position="170"/>
        <end position="179"/>
    </location>
</feature>
<evidence type="ECO:0000256" key="3">
    <source>
        <dbReference type="ARBA" id="ARBA00011870"/>
    </source>
</evidence>
<comment type="subunit">
    <text evidence="3">Heterodimer of an alpha and a beta chain.</text>
</comment>
<comment type="similarity">
    <text evidence="2">Belongs to the GTP-binding SRP family.</text>
</comment>
<keyword evidence="5" id="KW-0256">Endoplasmic reticulum</keyword>
<dbReference type="Gene3D" id="3.30.450.60">
    <property type="match status" value="1"/>
</dbReference>
<dbReference type="InterPro" id="IPR042101">
    <property type="entry name" value="SRP54_N_sf"/>
</dbReference>
<dbReference type="FunFam" id="3.40.50.300:FF:000566">
    <property type="entry name" value="Signal recognition particle receptor subunit alpha"/>
    <property type="match status" value="1"/>
</dbReference>
<dbReference type="GO" id="GO:0003924">
    <property type="term" value="F:GTPase activity"/>
    <property type="evidence" value="ECO:0007669"/>
    <property type="project" value="InterPro"/>
</dbReference>
<evidence type="ECO:0000256" key="7">
    <source>
        <dbReference type="ARBA" id="ARBA00023136"/>
    </source>
</evidence>
<dbReference type="PROSITE" id="PS00300">
    <property type="entry name" value="SRP54"/>
    <property type="match status" value="1"/>
</dbReference>
<feature type="domain" description="SRP54-type proteins GTP-binding" evidence="12">
    <location>
        <begin position="587"/>
        <end position="600"/>
    </location>
</feature>
<evidence type="ECO:0000313" key="14">
    <source>
        <dbReference type="Proteomes" id="UP000094236"/>
    </source>
</evidence>
<dbReference type="InterPro" id="IPR036225">
    <property type="entry name" value="SRP/SRP_N"/>
</dbReference>